<reference evidence="1" key="1">
    <citation type="submission" date="2021-06" db="EMBL/GenBank/DDBJ databases">
        <authorList>
            <person name="Kallberg Y."/>
            <person name="Tangrot J."/>
            <person name="Rosling A."/>
        </authorList>
    </citation>
    <scope>NUCLEOTIDE SEQUENCE</scope>
    <source>
        <strain evidence="1">MA453B</strain>
    </source>
</reference>
<feature type="non-terminal residue" evidence="1">
    <location>
        <position position="144"/>
    </location>
</feature>
<sequence>NVVKLKSSVLFVAEPKYKEISDGEEDDDLYIEKEFETVKSKKNKNDRIKKVFVKKPKNISPKIWRKETDIVKKKAKNVEKNINKNKIEEQYKEFDEFNQNVIEIMYLYVAQIEKLHGGIEEVVKVLTDITKRLFIIENHLDKHN</sequence>
<protein>
    <submittedName>
        <fullName evidence="1">9806_t:CDS:1</fullName>
    </submittedName>
</protein>
<keyword evidence="2" id="KW-1185">Reference proteome</keyword>
<name>A0A9N8WKY4_9GLOM</name>
<gene>
    <name evidence="1" type="ORF">DERYTH_LOCUS2267</name>
</gene>
<dbReference type="AlphaFoldDB" id="A0A9N8WKY4"/>
<organism evidence="1 2">
    <name type="scientific">Dentiscutata erythropus</name>
    <dbReference type="NCBI Taxonomy" id="1348616"/>
    <lineage>
        <taxon>Eukaryota</taxon>
        <taxon>Fungi</taxon>
        <taxon>Fungi incertae sedis</taxon>
        <taxon>Mucoromycota</taxon>
        <taxon>Glomeromycotina</taxon>
        <taxon>Glomeromycetes</taxon>
        <taxon>Diversisporales</taxon>
        <taxon>Gigasporaceae</taxon>
        <taxon>Dentiscutata</taxon>
    </lineage>
</organism>
<comment type="caution">
    <text evidence="1">The sequence shown here is derived from an EMBL/GenBank/DDBJ whole genome shotgun (WGS) entry which is preliminary data.</text>
</comment>
<evidence type="ECO:0000313" key="2">
    <source>
        <dbReference type="Proteomes" id="UP000789405"/>
    </source>
</evidence>
<dbReference type="OrthoDB" id="2358547at2759"/>
<accession>A0A9N8WKY4</accession>
<proteinExistence type="predicted"/>
<dbReference type="EMBL" id="CAJVPY010000704">
    <property type="protein sequence ID" value="CAG8487993.1"/>
    <property type="molecule type" value="Genomic_DNA"/>
</dbReference>
<dbReference type="Proteomes" id="UP000789405">
    <property type="component" value="Unassembled WGS sequence"/>
</dbReference>
<evidence type="ECO:0000313" key="1">
    <source>
        <dbReference type="EMBL" id="CAG8487993.1"/>
    </source>
</evidence>